<evidence type="ECO:0000256" key="1">
    <source>
        <dbReference type="SAM" id="MobiDB-lite"/>
    </source>
</evidence>
<dbReference type="Gene3D" id="1.10.287.3160">
    <property type="match status" value="1"/>
</dbReference>
<name>A0A3N0YXF2_ANAGA</name>
<dbReference type="EMBL" id="RJVU01020146">
    <property type="protein sequence ID" value="ROL50524.1"/>
    <property type="molecule type" value="Genomic_DNA"/>
</dbReference>
<gene>
    <name evidence="2" type="ORF">DPX16_2823</name>
</gene>
<feature type="compositionally biased region" description="Basic and acidic residues" evidence="1">
    <location>
        <begin position="37"/>
        <end position="53"/>
    </location>
</feature>
<evidence type="ECO:0000313" key="3">
    <source>
        <dbReference type="Proteomes" id="UP000281406"/>
    </source>
</evidence>
<accession>A0A3N0YXF2</accession>
<evidence type="ECO:0000313" key="2">
    <source>
        <dbReference type="EMBL" id="ROL50524.1"/>
    </source>
</evidence>
<proteinExistence type="predicted"/>
<comment type="caution">
    <text evidence="2">The sequence shown here is derived from an EMBL/GenBank/DDBJ whole genome shotgun (WGS) entry which is preliminary data.</text>
</comment>
<sequence>MVSFGGSEDEPLDDSMSLAASETEEWGGDSEWVPPEEPTHSHLDEWFLPDHRQPPPFTSVDGSQEKGYEQMPPLDEAVAAHLCPPAAVGWKNKQVLSSKPCRTTSALTGRAYSSAGQAASALHTMAILQVFQAKLLRSLDESGTDAPAFRELRSATDLALCATKATAQAIGCSMASLVVLQRHLWLNLTEIKEADKVAFLDAPSPPPVSLDPP</sequence>
<dbReference type="Proteomes" id="UP000281406">
    <property type="component" value="Unassembled WGS sequence"/>
</dbReference>
<reference evidence="2 3" key="1">
    <citation type="submission" date="2018-10" db="EMBL/GenBank/DDBJ databases">
        <title>Genome assembly for a Yunnan-Guizhou Plateau 3E fish, Anabarilius grahami (Regan), and its evolutionary and genetic applications.</title>
        <authorList>
            <person name="Jiang W."/>
        </authorList>
    </citation>
    <scope>NUCLEOTIDE SEQUENCE [LARGE SCALE GENOMIC DNA]</scope>
    <source>
        <strain evidence="2">AG-KIZ</strain>
        <tissue evidence="2">Muscle</tissue>
    </source>
</reference>
<keyword evidence="3" id="KW-1185">Reference proteome</keyword>
<protein>
    <submittedName>
        <fullName evidence="2">Uncharacterized protein</fullName>
    </submittedName>
</protein>
<feature type="region of interest" description="Disordered" evidence="1">
    <location>
        <begin position="1"/>
        <end position="68"/>
    </location>
</feature>
<organism evidence="2 3">
    <name type="scientific">Anabarilius grahami</name>
    <name type="common">Kanglang fish</name>
    <name type="synonym">Barilius grahami</name>
    <dbReference type="NCBI Taxonomy" id="495550"/>
    <lineage>
        <taxon>Eukaryota</taxon>
        <taxon>Metazoa</taxon>
        <taxon>Chordata</taxon>
        <taxon>Craniata</taxon>
        <taxon>Vertebrata</taxon>
        <taxon>Euteleostomi</taxon>
        <taxon>Actinopterygii</taxon>
        <taxon>Neopterygii</taxon>
        <taxon>Teleostei</taxon>
        <taxon>Ostariophysi</taxon>
        <taxon>Cypriniformes</taxon>
        <taxon>Xenocyprididae</taxon>
        <taxon>Xenocypridinae</taxon>
        <taxon>Xenocypridinae incertae sedis</taxon>
        <taxon>Anabarilius</taxon>
    </lineage>
</organism>
<dbReference type="AlphaFoldDB" id="A0A3N0YXF2"/>
<dbReference type="OrthoDB" id="8948664at2759"/>